<comment type="caution">
    <text evidence="3">The sequence shown here is derived from an EMBL/GenBank/DDBJ whole genome shotgun (WGS) entry which is preliminary data.</text>
</comment>
<proteinExistence type="predicted"/>
<sequence>MRLSEAHALGQLDVNEFNERTAIASTAKTAGDLAPLLADLPGGQAVPKPAPRHTPSLSSYATVVGTDWHDGRDELRRRADEGDEDAQRRVAMAALSTWVLVAFITTAVWLATGFGGDHGGFWPIWPMIGLGIPLVAAMARWKFK</sequence>
<dbReference type="Pfam" id="PF08044">
    <property type="entry name" value="DUF1707"/>
    <property type="match status" value="1"/>
</dbReference>
<dbReference type="EMBL" id="PVUE01000028">
    <property type="protein sequence ID" value="PRZ31397.1"/>
    <property type="molecule type" value="Genomic_DNA"/>
</dbReference>
<dbReference type="InterPro" id="IPR012551">
    <property type="entry name" value="DUF1707_SHOCT-like"/>
</dbReference>
<keyword evidence="4" id="KW-1185">Reference proteome</keyword>
<evidence type="ECO:0000256" key="1">
    <source>
        <dbReference type="SAM" id="Phobius"/>
    </source>
</evidence>
<keyword evidence="1" id="KW-0472">Membrane</keyword>
<evidence type="ECO:0000259" key="2">
    <source>
        <dbReference type="Pfam" id="PF08044"/>
    </source>
</evidence>
<feature type="transmembrane region" description="Helical" evidence="1">
    <location>
        <begin position="90"/>
        <end position="110"/>
    </location>
</feature>
<reference evidence="3 4" key="1">
    <citation type="submission" date="2018-03" db="EMBL/GenBank/DDBJ databases">
        <title>Genomic Encyclopedia of Archaeal and Bacterial Type Strains, Phase II (KMG-II): from individual species to whole genera.</title>
        <authorList>
            <person name="Goeker M."/>
        </authorList>
    </citation>
    <scope>NUCLEOTIDE SEQUENCE [LARGE SCALE GENOMIC DNA]</scope>
    <source>
        <strain evidence="3 4">DSM 100065</strain>
    </source>
</reference>
<evidence type="ECO:0000313" key="4">
    <source>
        <dbReference type="Proteomes" id="UP000237752"/>
    </source>
</evidence>
<gene>
    <name evidence="3" type="ORF">CLV47_12835</name>
</gene>
<accession>A0A2T0Z4W5</accession>
<keyword evidence="1" id="KW-1133">Transmembrane helix</keyword>
<protein>
    <submittedName>
        <fullName evidence="3">Uncharacterized protein DUF1707</fullName>
    </submittedName>
</protein>
<organism evidence="3 4">
    <name type="scientific">Antricoccus suffuscus</name>
    <dbReference type="NCBI Taxonomy" id="1629062"/>
    <lineage>
        <taxon>Bacteria</taxon>
        <taxon>Bacillati</taxon>
        <taxon>Actinomycetota</taxon>
        <taxon>Actinomycetes</taxon>
        <taxon>Geodermatophilales</taxon>
        <taxon>Antricoccaceae</taxon>
        <taxon>Antricoccus</taxon>
    </lineage>
</organism>
<feature type="domain" description="DUF1707" evidence="2">
    <location>
        <begin position="2"/>
        <end position="41"/>
    </location>
</feature>
<evidence type="ECO:0000313" key="3">
    <source>
        <dbReference type="EMBL" id="PRZ31397.1"/>
    </source>
</evidence>
<keyword evidence="1" id="KW-0812">Transmembrane</keyword>
<feature type="transmembrane region" description="Helical" evidence="1">
    <location>
        <begin position="122"/>
        <end position="141"/>
    </location>
</feature>
<dbReference type="Proteomes" id="UP000237752">
    <property type="component" value="Unassembled WGS sequence"/>
</dbReference>
<dbReference type="AlphaFoldDB" id="A0A2T0Z4W5"/>
<name>A0A2T0Z4W5_9ACTN</name>